<dbReference type="Proteomes" id="UP001187531">
    <property type="component" value="Unassembled WGS sequence"/>
</dbReference>
<dbReference type="GO" id="GO:0003677">
    <property type="term" value="F:DNA binding"/>
    <property type="evidence" value="ECO:0007669"/>
    <property type="project" value="InterPro"/>
</dbReference>
<dbReference type="PROSITE" id="PS51916">
    <property type="entry name" value="DEUBAD"/>
    <property type="match status" value="1"/>
</dbReference>
<feature type="compositionally biased region" description="Basic and acidic residues" evidence="10">
    <location>
        <begin position="746"/>
        <end position="758"/>
    </location>
</feature>
<feature type="compositionally biased region" description="Low complexity" evidence="10">
    <location>
        <begin position="278"/>
        <end position="290"/>
    </location>
</feature>
<evidence type="ECO:0000256" key="10">
    <source>
        <dbReference type="SAM" id="MobiDB-lite"/>
    </source>
</evidence>
<feature type="compositionally biased region" description="Basic and acidic residues" evidence="10">
    <location>
        <begin position="357"/>
        <end position="366"/>
    </location>
</feature>
<keyword evidence="13" id="KW-1185">Reference proteome</keyword>
<accession>A0AA88L0M9</accession>
<evidence type="ECO:0000259" key="11">
    <source>
        <dbReference type="PROSITE" id="PS51916"/>
    </source>
</evidence>
<dbReference type="PANTHER" id="PTHR13578:SF20">
    <property type="entry name" value="POLYCOMB PROTEIN ASX"/>
    <property type="match status" value="1"/>
</dbReference>
<sequence length="1614" mass="179261">MALSQQARRRKRNLNAAFGLKQEIISHHANHTFIKDQAQSTEELSTEVNQTIDSAMDRSSPSVGCPTRTTMEDILASIPGFDKKVKRKKTSKKLTTAERLAQTREGCLDLETPNSILVHANMRMLLNKHTFGSLPELYQQKLIALLPEVDKLEADGGKMRISGTSLTNEFFTRASMKWRERLAEGELTAESRQKQKAEAERERSRLDPWKVKNFEPFWGYQQPKKDVNVRITRKRKSSESNSQVDDTKKTRALNENVLGIAVSPEPATSSESDVILMSSPSPTLSNNTSTEEILPKMTSVEPKSKVVASKKTVKKNGVKRCPRKEIREIELVDGEEDIMKAVEKAAESTTQKPVTIGKKEIVKYDIETDDDDKPLSSLVPKTDKRSPKPKSESPPSPMRPKRVYPSKRASSPNLEKRQPLLRKATLPAPPPYDDDIYYADSVFKKPASRAATLPSSDSDAGKNSSNSVPKKKVVQWEEPVDNGDERLKLLYGRSDTPIQQEIAGSDSDESVEEMRHCTFFTSLSVSQPSNYGEDASRKRSPLILKIRANPKSEEKSQFILPRLSIEIPTDTEANASTTDSDLHDTSFESTTTSESAHTHGDDSEIESETEAKPLFPQKGRGTPTLVSRPSESQSSAFLNYVTTEEPKHSNLFLQIQSEIEKERLEERRKLIQMRHQAEAERLAAMVEVETEDKNQESASESYENLQVQFELEDSVEMPIVNICPSDSSPDYEASKTFDEVDEDLKGDELTNKKDDAADSCKPASELEDDAENITSDELNISFQSLGSPGSASISPFLQDDELREIEANCHEGASTLNASSKVCSADDILDCLQQKQSALISQESRSKLVFSERVAYENAENFSELHSFQEKSKILADNITEVTFPDPTDKSNTFDADNRFDDGQSADSFKQSEADLDEENFTQVKGDDFQTSKQTCFEDRYSYESQTSYSEVQMDISFETYQDFSQEEFNNSDYIVMGEYQNFSDECNSQKNNPIDKSGDLLNQAVSVIDNAAGMKEDEQTQSNDSEEAEKALVNQRSMPSITTQAGQMAILQVGNVPTCHPQVLTTTTTVNSSVIPVVQGSIQIATSELRLNSPKPRSSVPLLPKPGPLATKQVLPPSRSYGRASKTPPGTVNLERSYQICKAVIQSSPNCRQLENQLKPPSIPNKEARMRAVTSSEKAPSVLMVNSAQRPLAPRLPSVNEHNVRPTAIVMPTPTVQPKLGNEQPRQRAITTEVSISSSLPQSAATPVIVGPGGILVQQSQTPIVLSLPPRSESQPQITSQVTVLNQAPRELAPTPVQQQPRLLQIQTSMPSTSEAQSTDKVNIIVLNSVPQAESSVVQILGASSSSTLVHGTSAPLLIPNQTRPMITTAPLVGVMQDGALKILQVNTSLGTEQVITQPKQDSNQAVILTSPMQQTSQFIIQNTSQMNNQPVIIRMQGPPTSQPGRFQAPQAHSLIRLATPGPRQVNPNDAIRHGERFRFEEPRWTPRSMHGQLPQPQRVASAPLPPNVRLVQPSVQNEQPLRAASVPDQQNYRLRQPDRVKFDGYHSDYQQIDTRYYQRNNLYENQFNNYEQNIEIKCECRVTAWAMCVKCGAFSHGDCMTASQICSSCLVK</sequence>
<feature type="region of interest" description="Disordered" evidence="10">
    <location>
        <begin position="724"/>
        <end position="770"/>
    </location>
</feature>
<evidence type="ECO:0000256" key="7">
    <source>
        <dbReference type="ARBA" id="ARBA00023015"/>
    </source>
</evidence>
<dbReference type="GO" id="GO:0035517">
    <property type="term" value="C:PR-DUB complex"/>
    <property type="evidence" value="ECO:0007669"/>
    <property type="project" value="TreeGrafter"/>
</dbReference>
<evidence type="ECO:0000256" key="8">
    <source>
        <dbReference type="ARBA" id="ARBA00023163"/>
    </source>
</evidence>
<gene>
    <name evidence="12" type="ORF">QYM36_014587</name>
</gene>
<evidence type="ECO:0000256" key="4">
    <source>
        <dbReference type="ARBA" id="ARBA00022723"/>
    </source>
</evidence>
<dbReference type="GO" id="GO:0045944">
    <property type="term" value="P:positive regulation of transcription by RNA polymerase II"/>
    <property type="evidence" value="ECO:0007669"/>
    <property type="project" value="TreeGrafter"/>
</dbReference>
<evidence type="ECO:0000313" key="12">
    <source>
        <dbReference type="EMBL" id="KAK2709004.1"/>
    </source>
</evidence>
<organism evidence="12 13">
    <name type="scientific">Artemia franciscana</name>
    <name type="common">Brine shrimp</name>
    <name type="synonym">Artemia sanfranciscana</name>
    <dbReference type="NCBI Taxonomy" id="6661"/>
    <lineage>
        <taxon>Eukaryota</taxon>
        <taxon>Metazoa</taxon>
        <taxon>Ecdysozoa</taxon>
        <taxon>Arthropoda</taxon>
        <taxon>Crustacea</taxon>
        <taxon>Branchiopoda</taxon>
        <taxon>Anostraca</taxon>
        <taxon>Artemiidae</taxon>
        <taxon>Artemia</taxon>
    </lineage>
</organism>
<comment type="subcellular location">
    <subcellularLocation>
        <location evidence="1">Nucleus</location>
    </subcellularLocation>
</comment>
<dbReference type="Pfam" id="PF13922">
    <property type="entry name" value="PHD_3"/>
    <property type="match status" value="1"/>
</dbReference>
<feature type="compositionally biased region" description="Basic and acidic residues" evidence="10">
    <location>
        <begin position="381"/>
        <end position="391"/>
    </location>
</feature>
<keyword evidence="8" id="KW-0804">Transcription</keyword>
<dbReference type="InterPro" id="IPR028020">
    <property type="entry name" value="ASX_DEUBAD_dom"/>
</dbReference>
<dbReference type="Pfam" id="PF13919">
    <property type="entry name" value="ASXH"/>
    <property type="match status" value="1"/>
</dbReference>
<feature type="region of interest" description="Disordered" evidence="10">
    <location>
        <begin position="344"/>
        <end position="479"/>
    </location>
</feature>
<evidence type="ECO:0000256" key="9">
    <source>
        <dbReference type="ARBA" id="ARBA00023242"/>
    </source>
</evidence>
<feature type="compositionally biased region" description="Polar residues" evidence="10">
    <location>
        <begin position="624"/>
        <end position="634"/>
    </location>
</feature>
<keyword evidence="3" id="KW-0678">Repressor</keyword>
<dbReference type="GO" id="GO:0003682">
    <property type="term" value="F:chromatin binding"/>
    <property type="evidence" value="ECO:0007669"/>
    <property type="project" value="TreeGrafter"/>
</dbReference>
<evidence type="ECO:0000256" key="2">
    <source>
        <dbReference type="ARBA" id="ARBA00006391"/>
    </source>
</evidence>
<dbReference type="InterPro" id="IPR026905">
    <property type="entry name" value="ASX-like_PHD"/>
</dbReference>
<feature type="region of interest" description="Disordered" evidence="10">
    <location>
        <begin position="563"/>
        <end position="634"/>
    </location>
</feature>
<keyword evidence="4" id="KW-0479">Metal-binding</keyword>
<feature type="region of interest" description="Disordered" evidence="10">
    <location>
        <begin position="185"/>
        <end position="204"/>
    </location>
</feature>
<feature type="region of interest" description="Disordered" evidence="10">
    <location>
        <begin position="265"/>
        <end position="298"/>
    </location>
</feature>
<dbReference type="GO" id="GO:0009887">
    <property type="term" value="P:animal organ morphogenesis"/>
    <property type="evidence" value="ECO:0007669"/>
    <property type="project" value="TreeGrafter"/>
</dbReference>
<evidence type="ECO:0000256" key="1">
    <source>
        <dbReference type="ARBA" id="ARBA00004123"/>
    </source>
</evidence>
<keyword evidence="6" id="KW-0862">Zinc</keyword>
<proteinExistence type="inferred from homology"/>
<protein>
    <recommendedName>
        <fullName evidence="11">DEUBAD domain-containing protein</fullName>
    </recommendedName>
</protein>
<keyword evidence="5" id="KW-0863">Zinc-finger</keyword>
<dbReference type="EMBL" id="JAVRJZ010000018">
    <property type="protein sequence ID" value="KAK2709004.1"/>
    <property type="molecule type" value="Genomic_DNA"/>
</dbReference>
<feature type="region of interest" description="Disordered" evidence="10">
    <location>
        <begin position="886"/>
        <end position="910"/>
    </location>
</feature>
<feature type="domain" description="DEUBAD" evidence="11">
    <location>
        <begin position="113"/>
        <end position="223"/>
    </location>
</feature>
<dbReference type="PANTHER" id="PTHR13578">
    <property type="entry name" value="ADDITIONAL SEX COMBS LIKE PROTEIN ASXL"/>
    <property type="match status" value="1"/>
</dbReference>
<keyword evidence="7" id="KW-0805">Transcription regulation</keyword>
<name>A0AA88L0M9_ARTSF</name>
<dbReference type="InterPro" id="IPR024811">
    <property type="entry name" value="ASX/ASX-like"/>
</dbReference>
<dbReference type="InterPro" id="IPR044867">
    <property type="entry name" value="DEUBAD_dom"/>
</dbReference>
<evidence type="ECO:0000256" key="3">
    <source>
        <dbReference type="ARBA" id="ARBA00022491"/>
    </source>
</evidence>
<comment type="caution">
    <text evidence="12">The sequence shown here is derived from an EMBL/GenBank/DDBJ whole genome shotgun (WGS) entry which is preliminary data.</text>
</comment>
<dbReference type="GO" id="GO:0008270">
    <property type="term" value="F:zinc ion binding"/>
    <property type="evidence" value="ECO:0007669"/>
    <property type="project" value="UniProtKB-KW"/>
</dbReference>
<keyword evidence="9" id="KW-0539">Nucleus</keyword>
<feature type="region of interest" description="Disordered" evidence="10">
    <location>
        <begin position="1484"/>
        <end position="1506"/>
    </location>
</feature>
<evidence type="ECO:0000256" key="6">
    <source>
        <dbReference type="ARBA" id="ARBA00022833"/>
    </source>
</evidence>
<evidence type="ECO:0000313" key="13">
    <source>
        <dbReference type="Proteomes" id="UP001187531"/>
    </source>
</evidence>
<reference evidence="12" key="1">
    <citation type="submission" date="2023-07" db="EMBL/GenBank/DDBJ databases">
        <title>Chromosome-level genome assembly of Artemia franciscana.</title>
        <authorList>
            <person name="Jo E."/>
        </authorList>
    </citation>
    <scope>NUCLEOTIDE SEQUENCE</scope>
    <source>
        <tissue evidence="12">Whole body</tissue>
    </source>
</reference>
<evidence type="ECO:0000256" key="5">
    <source>
        <dbReference type="ARBA" id="ARBA00022771"/>
    </source>
</evidence>
<comment type="similarity">
    <text evidence="2">Belongs to the Asx family.</text>
</comment>